<accession>A0A0N5AWK6</accession>
<dbReference type="PANTHER" id="PTHR21397:SF2">
    <property type="entry name" value="CHROMATIN COMPLEXES SUBUNIT BAP18"/>
    <property type="match status" value="1"/>
</dbReference>
<name>A0A0N5AWK6_9BILA</name>
<organism evidence="2 3">
    <name type="scientific">Syphacia muris</name>
    <dbReference type="NCBI Taxonomy" id="451379"/>
    <lineage>
        <taxon>Eukaryota</taxon>
        <taxon>Metazoa</taxon>
        <taxon>Ecdysozoa</taxon>
        <taxon>Nematoda</taxon>
        <taxon>Chromadorea</taxon>
        <taxon>Rhabditida</taxon>
        <taxon>Spirurina</taxon>
        <taxon>Oxyuridomorpha</taxon>
        <taxon>Oxyuroidea</taxon>
        <taxon>Oxyuridae</taxon>
        <taxon>Syphacia</taxon>
    </lineage>
</organism>
<protein>
    <submittedName>
        <fullName evidence="3">ENT domain-containing protein</fullName>
    </submittedName>
</protein>
<evidence type="ECO:0000256" key="1">
    <source>
        <dbReference type="SAM" id="MobiDB-lite"/>
    </source>
</evidence>
<evidence type="ECO:0000313" key="3">
    <source>
        <dbReference type="WBParaSite" id="SMUV_0000930901-mRNA-1"/>
    </source>
</evidence>
<sequence>MIRQLNSVVTTPAASTPTNLLEMNNGNSAAKVAEVFLTAGHAFQKLGDLTLQLYSTPTDNEESKWSEKDVDRLRDALTRFAHELDNISVSVQSRITKLIKTDMKRRMANGDDLRSSSPTTGIPPAKRAAGVGQILNTQSLPGVKRTVSLLPGGSGISAVTSATSITSSSTQYTTIPAASGMPGISRGMTFSTSRPRFTPTTTPSVGATVTLQSTPQSVPGRTTKTVLVPAETTHFIAANPS</sequence>
<dbReference type="PANTHER" id="PTHR21397">
    <property type="entry name" value="CHROMATIN COMPLEXES SUBUNIT BAP18-RELATED"/>
    <property type="match status" value="1"/>
</dbReference>
<feature type="region of interest" description="Disordered" evidence="1">
    <location>
        <begin position="109"/>
        <end position="128"/>
    </location>
</feature>
<dbReference type="AlphaFoldDB" id="A0A0N5AWK6"/>
<dbReference type="GO" id="GO:0016589">
    <property type="term" value="C:NURF complex"/>
    <property type="evidence" value="ECO:0007669"/>
    <property type="project" value="TreeGrafter"/>
</dbReference>
<dbReference type="STRING" id="451379.A0A0N5AWK6"/>
<evidence type="ECO:0000313" key="2">
    <source>
        <dbReference type="Proteomes" id="UP000046393"/>
    </source>
</evidence>
<reference evidence="3" key="1">
    <citation type="submission" date="2017-02" db="UniProtKB">
        <authorList>
            <consortium name="WormBaseParasite"/>
        </authorList>
    </citation>
    <scope>IDENTIFICATION</scope>
</reference>
<dbReference type="WBParaSite" id="SMUV_0000930901-mRNA-1">
    <property type="protein sequence ID" value="SMUV_0000930901-mRNA-1"/>
    <property type="gene ID" value="SMUV_0000930901"/>
</dbReference>
<proteinExistence type="predicted"/>
<dbReference type="Proteomes" id="UP000046393">
    <property type="component" value="Unplaced"/>
</dbReference>
<keyword evidence="2" id="KW-1185">Reference proteome</keyword>
<dbReference type="GO" id="GO:0071339">
    <property type="term" value="C:MLL1 complex"/>
    <property type="evidence" value="ECO:0007669"/>
    <property type="project" value="TreeGrafter"/>
</dbReference>